<evidence type="ECO:0008006" key="4">
    <source>
        <dbReference type="Google" id="ProtNLM"/>
    </source>
</evidence>
<evidence type="ECO:0000313" key="3">
    <source>
        <dbReference type="Proteomes" id="UP000826656"/>
    </source>
</evidence>
<accession>A0ABQ7UY31</accession>
<sequence length="59" mass="6248">MVAGFRRVWSLLAVWCSSPVSDGVSSEFGAVKRRGKKGGFLFGCVSLELTGSLWSHGGS</sequence>
<protein>
    <recommendedName>
        <fullName evidence="4">Secreted protein</fullName>
    </recommendedName>
</protein>
<keyword evidence="1" id="KW-0732">Signal</keyword>
<feature type="chain" id="PRO_5046893273" description="Secreted protein" evidence="1">
    <location>
        <begin position="24"/>
        <end position="59"/>
    </location>
</feature>
<keyword evidence="3" id="KW-1185">Reference proteome</keyword>
<reference evidence="2 3" key="1">
    <citation type="journal article" date="2021" name="bioRxiv">
        <title>Chromosome-scale and haplotype-resolved genome assembly of a tetraploid potato cultivar.</title>
        <authorList>
            <person name="Sun H."/>
            <person name="Jiao W.-B."/>
            <person name="Krause K."/>
            <person name="Campoy J.A."/>
            <person name="Goel M."/>
            <person name="Folz-Donahue K."/>
            <person name="Kukat C."/>
            <person name="Huettel B."/>
            <person name="Schneeberger K."/>
        </authorList>
    </citation>
    <scope>NUCLEOTIDE SEQUENCE [LARGE SCALE GENOMIC DNA]</scope>
    <source>
        <strain evidence="2">SolTubOtavaFocal</strain>
        <tissue evidence="2">Leaves</tissue>
    </source>
</reference>
<dbReference type="EMBL" id="JAIVGD010000015">
    <property type="protein sequence ID" value="KAH0756738.1"/>
    <property type="molecule type" value="Genomic_DNA"/>
</dbReference>
<proteinExistence type="predicted"/>
<evidence type="ECO:0000256" key="1">
    <source>
        <dbReference type="SAM" id="SignalP"/>
    </source>
</evidence>
<evidence type="ECO:0000313" key="2">
    <source>
        <dbReference type="EMBL" id="KAH0756738.1"/>
    </source>
</evidence>
<comment type="caution">
    <text evidence="2">The sequence shown here is derived from an EMBL/GenBank/DDBJ whole genome shotgun (WGS) entry which is preliminary data.</text>
</comment>
<gene>
    <name evidence="2" type="ORF">KY290_020231</name>
</gene>
<organism evidence="2 3">
    <name type="scientific">Solanum tuberosum</name>
    <name type="common">Potato</name>
    <dbReference type="NCBI Taxonomy" id="4113"/>
    <lineage>
        <taxon>Eukaryota</taxon>
        <taxon>Viridiplantae</taxon>
        <taxon>Streptophyta</taxon>
        <taxon>Embryophyta</taxon>
        <taxon>Tracheophyta</taxon>
        <taxon>Spermatophyta</taxon>
        <taxon>Magnoliopsida</taxon>
        <taxon>eudicotyledons</taxon>
        <taxon>Gunneridae</taxon>
        <taxon>Pentapetalae</taxon>
        <taxon>asterids</taxon>
        <taxon>lamiids</taxon>
        <taxon>Solanales</taxon>
        <taxon>Solanaceae</taxon>
        <taxon>Solanoideae</taxon>
        <taxon>Solaneae</taxon>
        <taxon>Solanum</taxon>
    </lineage>
</organism>
<dbReference type="Proteomes" id="UP000826656">
    <property type="component" value="Unassembled WGS sequence"/>
</dbReference>
<name>A0ABQ7UY31_SOLTU</name>
<feature type="signal peptide" evidence="1">
    <location>
        <begin position="1"/>
        <end position="23"/>
    </location>
</feature>